<reference evidence="2" key="1">
    <citation type="submission" date="2021-10" db="EMBL/GenBank/DDBJ databases">
        <title>Tropical sea cucumber genome reveals ecological adaptation and Cuvierian tubules defense mechanism.</title>
        <authorList>
            <person name="Chen T."/>
        </authorList>
    </citation>
    <scope>NUCLEOTIDE SEQUENCE</scope>
    <source>
        <strain evidence="2">Nanhai2018</strain>
        <tissue evidence="2">Muscle</tissue>
    </source>
</reference>
<evidence type="ECO:0000256" key="1">
    <source>
        <dbReference type="SAM" id="SignalP"/>
    </source>
</evidence>
<gene>
    <name evidence="2" type="ORF">HOLleu_28656</name>
</gene>
<evidence type="ECO:0000313" key="2">
    <source>
        <dbReference type="EMBL" id="KAJ8029294.1"/>
    </source>
</evidence>
<keyword evidence="1" id="KW-0732">Signal</keyword>
<protein>
    <recommendedName>
        <fullName evidence="4">Secreted protein</fullName>
    </recommendedName>
</protein>
<keyword evidence="3" id="KW-1185">Reference proteome</keyword>
<feature type="chain" id="PRO_5040207297" description="Secreted protein" evidence="1">
    <location>
        <begin position="22"/>
        <end position="94"/>
    </location>
</feature>
<dbReference type="AlphaFoldDB" id="A0A9Q1H0M8"/>
<proteinExistence type="predicted"/>
<sequence length="94" mass="10871">MCFTFVMLRGRILLFLVNVKGYLRLPELRIEKLLITMSQGFNHRGGRGHAVTCRTALNLTQNGLWNSRTQSKKFLHDVQYTYLASLPFCGEESY</sequence>
<evidence type="ECO:0008006" key="4">
    <source>
        <dbReference type="Google" id="ProtNLM"/>
    </source>
</evidence>
<evidence type="ECO:0000313" key="3">
    <source>
        <dbReference type="Proteomes" id="UP001152320"/>
    </source>
</evidence>
<accession>A0A9Q1H0M8</accession>
<organism evidence="2 3">
    <name type="scientific">Holothuria leucospilota</name>
    <name type="common">Black long sea cucumber</name>
    <name type="synonym">Mertensiothuria leucospilota</name>
    <dbReference type="NCBI Taxonomy" id="206669"/>
    <lineage>
        <taxon>Eukaryota</taxon>
        <taxon>Metazoa</taxon>
        <taxon>Echinodermata</taxon>
        <taxon>Eleutherozoa</taxon>
        <taxon>Echinozoa</taxon>
        <taxon>Holothuroidea</taxon>
        <taxon>Aspidochirotacea</taxon>
        <taxon>Aspidochirotida</taxon>
        <taxon>Holothuriidae</taxon>
        <taxon>Holothuria</taxon>
    </lineage>
</organism>
<dbReference type="EMBL" id="JAIZAY010000014">
    <property type="protein sequence ID" value="KAJ8029294.1"/>
    <property type="molecule type" value="Genomic_DNA"/>
</dbReference>
<comment type="caution">
    <text evidence="2">The sequence shown here is derived from an EMBL/GenBank/DDBJ whole genome shotgun (WGS) entry which is preliminary data.</text>
</comment>
<name>A0A9Q1H0M8_HOLLE</name>
<feature type="signal peptide" evidence="1">
    <location>
        <begin position="1"/>
        <end position="21"/>
    </location>
</feature>
<dbReference type="Proteomes" id="UP001152320">
    <property type="component" value="Chromosome 14"/>
</dbReference>